<organism evidence="1 2">
    <name type="scientific">Cirrhinus mrigala</name>
    <name type="common">Mrigala</name>
    <dbReference type="NCBI Taxonomy" id="683832"/>
    <lineage>
        <taxon>Eukaryota</taxon>
        <taxon>Metazoa</taxon>
        <taxon>Chordata</taxon>
        <taxon>Craniata</taxon>
        <taxon>Vertebrata</taxon>
        <taxon>Euteleostomi</taxon>
        <taxon>Actinopterygii</taxon>
        <taxon>Neopterygii</taxon>
        <taxon>Teleostei</taxon>
        <taxon>Ostariophysi</taxon>
        <taxon>Cypriniformes</taxon>
        <taxon>Cyprinidae</taxon>
        <taxon>Labeoninae</taxon>
        <taxon>Labeonini</taxon>
        <taxon>Cirrhinus</taxon>
    </lineage>
</organism>
<proteinExistence type="predicted"/>
<evidence type="ECO:0000313" key="2">
    <source>
        <dbReference type="Proteomes" id="UP001529510"/>
    </source>
</evidence>
<evidence type="ECO:0000313" key="1">
    <source>
        <dbReference type="EMBL" id="KAL0157685.1"/>
    </source>
</evidence>
<feature type="non-terminal residue" evidence="1">
    <location>
        <position position="1"/>
    </location>
</feature>
<dbReference type="EMBL" id="JAMKFB020000023">
    <property type="protein sequence ID" value="KAL0157685.1"/>
    <property type="molecule type" value="Genomic_DNA"/>
</dbReference>
<comment type="caution">
    <text evidence="1">The sequence shown here is derived from an EMBL/GenBank/DDBJ whole genome shotgun (WGS) entry which is preliminary data.</text>
</comment>
<accession>A0ABD0N6D8</accession>
<protein>
    <submittedName>
        <fullName evidence="1">Uncharacterized protein</fullName>
    </submittedName>
</protein>
<keyword evidence="2" id="KW-1185">Reference proteome</keyword>
<name>A0ABD0N6D8_CIRMR</name>
<reference evidence="1 2" key="1">
    <citation type="submission" date="2024-05" db="EMBL/GenBank/DDBJ databases">
        <title>Genome sequencing and assembly of Indian major carp, Cirrhinus mrigala (Hamilton, 1822).</title>
        <authorList>
            <person name="Mohindra V."/>
            <person name="Chowdhury L.M."/>
            <person name="Lal K."/>
            <person name="Jena J.K."/>
        </authorList>
    </citation>
    <scope>NUCLEOTIDE SEQUENCE [LARGE SCALE GENOMIC DNA]</scope>
    <source>
        <strain evidence="1">CM1030</strain>
        <tissue evidence="1">Blood</tissue>
    </source>
</reference>
<gene>
    <name evidence="1" type="ORF">M9458_045761</name>
</gene>
<dbReference type="AlphaFoldDB" id="A0ABD0N6D8"/>
<dbReference type="Proteomes" id="UP001529510">
    <property type="component" value="Unassembled WGS sequence"/>
</dbReference>
<sequence>QKQHMETSYQSCGLFMGDVVVIDNCLLQIVNLHELARIRLLFFWRDVKSAFAVIAHHRWWIPLRKKGDIMALAEKNSRWPRERDLGVWRQAGPYGAG</sequence>